<feature type="domain" description="SbsA Ig-like" evidence="3">
    <location>
        <begin position="33"/>
        <end position="135"/>
    </location>
</feature>
<dbReference type="InterPro" id="IPR032812">
    <property type="entry name" value="SbsA_Ig"/>
</dbReference>
<dbReference type="Pfam" id="PF13205">
    <property type="entry name" value="Big_5"/>
    <property type="match status" value="1"/>
</dbReference>
<gene>
    <name evidence="4" type="ORF">RM539_14185</name>
</gene>
<evidence type="ECO:0000313" key="5">
    <source>
        <dbReference type="Proteomes" id="UP001262582"/>
    </source>
</evidence>
<proteinExistence type="predicted"/>
<feature type="region of interest" description="Disordered" evidence="2">
    <location>
        <begin position="26"/>
        <end position="45"/>
    </location>
</feature>
<name>A0ABU3D882_9FLAO</name>
<accession>A0ABU3D882</accession>
<evidence type="ECO:0000256" key="2">
    <source>
        <dbReference type="SAM" id="MobiDB-lite"/>
    </source>
</evidence>
<protein>
    <submittedName>
        <fullName evidence="4">Ig-like domain-containing protein</fullName>
    </submittedName>
</protein>
<dbReference type="Proteomes" id="UP001262582">
    <property type="component" value="Unassembled WGS sequence"/>
</dbReference>
<dbReference type="EMBL" id="JAVRHK010000011">
    <property type="protein sequence ID" value="MDT0677732.1"/>
    <property type="molecule type" value="Genomic_DNA"/>
</dbReference>
<organism evidence="4 5">
    <name type="scientific">Autumnicola musiva</name>
    <dbReference type="NCBI Taxonomy" id="3075589"/>
    <lineage>
        <taxon>Bacteria</taxon>
        <taxon>Pseudomonadati</taxon>
        <taxon>Bacteroidota</taxon>
        <taxon>Flavobacteriia</taxon>
        <taxon>Flavobacteriales</taxon>
        <taxon>Flavobacteriaceae</taxon>
        <taxon>Autumnicola</taxon>
    </lineage>
</organism>
<comment type="caution">
    <text evidence="4">The sequence shown here is derived from an EMBL/GenBank/DDBJ whole genome shotgun (WGS) entry which is preliminary data.</text>
</comment>
<dbReference type="RefSeq" id="WP_311504074.1">
    <property type="nucleotide sequence ID" value="NZ_JAVRHK010000011.1"/>
</dbReference>
<sequence>MKYRIPSFIIVILLLCTLVQCAKKGMPEGGPEDEEPPRFIRANPENFTTNFDEEEIRIFFNEYVKLENPQQQIIISPPMDPRPSILPLGSARKDVRIEIFDTLEENTTYTINFGKSITDNNEGNPLHYFKYVFSTGDYIDSLEVGGTVEDAYLKKPADFISIFLYEVDSTFSDSVVYKKTPRYVTYTLDSTNIFNLENLKAGTYQMLAVQDNNDNYLFNPAKEKIGFIENHITIPTDSTYQITIFQEKLDFEIQRPKQLKGQQILFGYEGSANLDSIRIEPLTPQPFGFESRIVKDRKTDSLYYWYKPNIETDSLVFEVISPGGRRDTLITRITEMERDSLKVTAEPSGNINFEQNVVLKANTPLISSDESRITVLDKDSAAVSFSTDLRLLENELHISFNKTESNKYVVQALPGTVTDMFEATNDTITQRISTKALSDFGNLTFRLQNVEEYPVIAQLTNLKGEVMAEIYSEGENVVEFKNLNPGEFFMRLVFDRNDNKKWDTGDYLEKRQPERIEYFPDTLEVRANWDQNEQFILE</sequence>
<reference evidence="4 5" key="1">
    <citation type="submission" date="2023-09" db="EMBL/GenBank/DDBJ databases">
        <authorList>
            <person name="Rey-Velasco X."/>
        </authorList>
    </citation>
    <scope>NUCLEOTIDE SEQUENCE [LARGE SCALE GENOMIC DNA]</scope>
    <source>
        <strain evidence="4 5">F117</strain>
    </source>
</reference>
<evidence type="ECO:0000256" key="1">
    <source>
        <dbReference type="ARBA" id="ARBA00022729"/>
    </source>
</evidence>
<keyword evidence="5" id="KW-1185">Reference proteome</keyword>
<evidence type="ECO:0000259" key="3">
    <source>
        <dbReference type="Pfam" id="PF13205"/>
    </source>
</evidence>
<keyword evidence="1" id="KW-0732">Signal</keyword>
<evidence type="ECO:0000313" key="4">
    <source>
        <dbReference type="EMBL" id="MDT0677732.1"/>
    </source>
</evidence>